<name>A0A0D2CRS8_9EURO</name>
<dbReference type="Proteomes" id="UP000054466">
    <property type="component" value="Unassembled WGS sequence"/>
</dbReference>
<evidence type="ECO:0000313" key="1">
    <source>
        <dbReference type="EMBL" id="KIW32665.1"/>
    </source>
</evidence>
<dbReference type="VEuPathDB" id="FungiDB:PV07_04194"/>
<protein>
    <submittedName>
        <fullName evidence="1">Uncharacterized protein</fullName>
    </submittedName>
</protein>
<organism evidence="1 2">
    <name type="scientific">Cladophialophora immunda</name>
    <dbReference type="NCBI Taxonomy" id="569365"/>
    <lineage>
        <taxon>Eukaryota</taxon>
        <taxon>Fungi</taxon>
        <taxon>Dikarya</taxon>
        <taxon>Ascomycota</taxon>
        <taxon>Pezizomycotina</taxon>
        <taxon>Eurotiomycetes</taxon>
        <taxon>Chaetothyriomycetidae</taxon>
        <taxon>Chaetothyriales</taxon>
        <taxon>Herpotrichiellaceae</taxon>
        <taxon>Cladophialophora</taxon>
    </lineage>
</organism>
<dbReference type="HOGENOM" id="CLU_1805974_0_0_1"/>
<dbReference type="RefSeq" id="XP_016252881.1">
    <property type="nucleotide sequence ID" value="XM_016390979.1"/>
</dbReference>
<proteinExistence type="predicted"/>
<evidence type="ECO:0000313" key="2">
    <source>
        <dbReference type="Proteomes" id="UP000054466"/>
    </source>
</evidence>
<dbReference type="EMBL" id="KN847041">
    <property type="protein sequence ID" value="KIW32665.1"/>
    <property type="molecule type" value="Genomic_DNA"/>
</dbReference>
<dbReference type="GeneID" id="27343388"/>
<reference evidence="1 2" key="1">
    <citation type="submission" date="2015-01" db="EMBL/GenBank/DDBJ databases">
        <title>The Genome Sequence of Cladophialophora immunda CBS83496.</title>
        <authorList>
            <consortium name="The Broad Institute Genomics Platform"/>
            <person name="Cuomo C."/>
            <person name="de Hoog S."/>
            <person name="Gorbushina A."/>
            <person name="Stielow B."/>
            <person name="Teixiera M."/>
            <person name="Abouelleil A."/>
            <person name="Chapman S.B."/>
            <person name="Priest M."/>
            <person name="Young S.K."/>
            <person name="Wortman J."/>
            <person name="Nusbaum C."/>
            <person name="Birren B."/>
        </authorList>
    </citation>
    <scope>NUCLEOTIDE SEQUENCE [LARGE SCALE GENOMIC DNA]</scope>
    <source>
        <strain evidence="1 2">CBS 83496</strain>
    </source>
</reference>
<sequence>MEKPLTSGFMVLGVVKFNIYEERIIESLKIDFRGRTKVFLDQNYGDMVISRTDYASESYLDEERREYDRRVQEELGARAEEHPSIFELEYRCPLCLTRSAIAKFKGNIYRAVCPCPDCEDSFETEPGHLMEAFYARAGLSTVV</sequence>
<keyword evidence="2" id="KW-1185">Reference proteome</keyword>
<dbReference type="OrthoDB" id="3789175at2759"/>
<gene>
    <name evidence="1" type="ORF">PV07_04194</name>
</gene>
<dbReference type="AlphaFoldDB" id="A0A0D2CRS8"/>
<accession>A0A0D2CRS8</accession>